<dbReference type="PROSITE" id="PS50883">
    <property type="entry name" value="EAL"/>
    <property type="match status" value="1"/>
</dbReference>
<dbReference type="InterPro" id="IPR001633">
    <property type="entry name" value="EAL_dom"/>
</dbReference>
<dbReference type="Pfam" id="PF00563">
    <property type="entry name" value="EAL"/>
    <property type="match status" value="1"/>
</dbReference>
<feature type="domain" description="EAL" evidence="2">
    <location>
        <begin position="673"/>
        <end position="928"/>
    </location>
</feature>
<dbReference type="InterPro" id="IPR035919">
    <property type="entry name" value="EAL_sf"/>
</dbReference>
<accession>A0AAE3XAK6</accession>
<name>A0AAE3XAK6_9DEIO</name>
<dbReference type="InterPro" id="IPR000014">
    <property type="entry name" value="PAS"/>
</dbReference>
<dbReference type="Pfam" id="PF08448">
    <property type="entry name" value="PAS_4"/>
    <property type="match status" value="1"/>
</dbReference>
<protein>
    <submittedName>
        <fullName evidence="4">Diguanylate cyclase (GGDEF)-like protein</fullName>
    </submittedName>
</protein>
<dbReference type="InterPro" id="IPR000160">
    <property type="entry name" value="GGDEF_dom"/>
</dbReference>
<dbReference type="SUPFAM" id="SSF55781">
    <property type="entry name" value="GAF domain-like"/>
    <property type="match status" value="1"/>
</dbReference>
<evidence type="ECO:0000259" key="2">
    <source>
        <dbReference type="PROSITE" id="PS50883"/>
    </source>
</evidence>
<reference evidence="4" key="1">
    <citation type="submission" date="2023-07" db="EMBL/GenBank/DDBJ databases">
        <title>Sorghum-associated microbial communities from plants grown in Nebraska, USA.</title>
        <authorList>
            <person name="Schachtman D."/>
        </authorList>
    </citation>
    <scope>NUCLEOTIDE SEQUENCE</scope>
    <source>
        <strain evidence="4">BE330</strain>
    </source>
</reference>
<dbReference type="InterPro" id="IPR052155">
    <property type="entry name" value="Biofilm_reg_signaling"/>
</dbReference>
<dbReference type="InterPro" id="IPR043128">
    <property type="entry name" value="Rev_trsase/Diguanyl_cyclase"/>
</dbReference>
<dbReference type="RefSeq" id="WP_309852321.1">
    <property type="nucleotide sequence ID" value="NZ_JAVDQJ010000003.1"/>
</dbReference>
<dbReference type="PROSITE" id="PS50887">
    <property type="entry name" value="GGDEF"/>
    <property type="match status" value="1"/>
</dbReference>
<dbReference type="PANTHER" id="PTHR44757:SF2">
    <property type="entry name" value="BIOFILM ARCHITECTURE MAINTENANCE PROTEIN MBAA"/>
    <property type="match status" value="1"/>
</dbReference>
<dbReference type="Proteomes" id="UP001185331">
    <property type="component" value="Unassembled WGS sequence"/>
</dbReference>
<dbReference type="InterPro" id="IPR035965">
    <property type="entry name" value="PAS-like_dom_sf"/>
</dbReference>
<dbReference type="Pfam" id="PF13188">
    <property type="entry name" value="PAS_8"/>
    <property type="match status" value="1"/>
</dbReference>
<evidence type="ECO:0000313" key="5">
    <source>
        <dbReference type="Proteomes" id="UP001185331"/>
    </source>
</evidence>
<comment type="caution">
    <text evidence="4">The sequence shown here is derived from an EMBL/GenBank/DDBJ whole genome shotgun (WGS) entry which is preliminary data.</text>
</comment>
<gene>
    <name evidence="4" type="ORF">J2Y00_001463</name>
</gene>
<dbReference type="Pfam" id="PF00990">
    <property type="entry name" value="GGDEF"/>
    <property type="match status" value="1"/>
</dbReference>
<organism evidence="4 5">
    <name type="scientific">Deinococcus soli</name>
    <name type="common">ex Cha et al. 2016</name>
    <dbReference type="NCBI Taxonomy" id="1309411"/>
    <lineage>
        <taxon>Bacteria</taxon>
        <taxon>Thermotogati</taxon>
        <taxon>Deinococcota</taxon>
        <taxon>Deinococci</taxon>
        <taxon>Deinococcales</taxon>
        <taxon>Deinococcaceae</taxon>
        <taxon>Deinococcus</taxon>
    </lineage>
</organism>
<feature type="domain" description="GGDEF" evidence="3">
    <location>
        <begin position="535"/>
        <end position="667"/>
    </location>
</feature>
<dbReference type="Gene3D" id="3.30.450.20">
    <property type="entry name" value="PAS domain"/>
    <property type="match status" value="2"/>
</dbReference>
<dbReference type="CDD" id="cd01949">
    <property type="entry name" value="GGDEF"/>
    <property type="match status" value="1"/>
</dbReference>
<dbReference type="SUPFAM" id="SSF55785">
    <property type="entry name" value="PYP-like sensor domain (PAS domain)"/>
    <property type="match status" value="2"/>
</dbReference>
<dbReference type="SMART" id="SM00267">
    <property type="entry name" value="GGDEF"/>
    <property type="match status" value="1"/>
</dbReference>
<evidence type="ECO:0000259" key="3">
    <source>
        <dbReference type="PROSITE" id="PS50887"/>
    </source>
</evidence>
<dbReference type="Gene3D" id="3.20.20.450">
    <property type="entry name" value="EAL domain"/>
    <property type="match status" value="1"/>
</dbReference>
<dbReference type="NCBIfam" id="TIGR00254">
    <property type="entry name" value="GGDEF"/>
    <property type="match status" value="1"/>
</dbReference>
<dbReference type="CDD" id="cd01948">
    <property type="entry name" value="EAL"/>
    <property type="match status" value="1"/>
</dbReference>
<dbReference type="Gene3D" id="3.30.70.270">
    <property type="match status" value="1"/>
</dbReference>
<feature type="compositionally biased region" description="Low complexity" evidence="1">
    <location>
        <begin position="936"/>
        <end position="951"/>
    </location>
</feature>
<dbReference type="AlphaFoldDB" id="A0AAE3XAK6"/>
<evidence type="ECO:0000256" key="1">
    <source>
        <dbReference type="SAM" id="MobiDB-lite"/>
    </source>
</evidence>
<evidence type="ECO:0000313" key="4">
    <source>
        <dbReference type="EMBL" id="MDR6217902.1"/>
    </source>
</evidence>
<dbReference type="SMART" id="SM00052">
    <property type="entry name" value="EAL"/>
    <property type="match status" value="1"/>
</dbReference>
<dbReference type="EMBL" id="JAVDQK010000003">
    <property type="protein sequence ID" value="MDR6217902.1"/>
    <property type="molecule type" value="Genomic_DNA"/>
</dbReference>
<dbReference type="InterPro" id="IPR013656">
    <property type="entry name" value="PAS_4"/>
</dbReference>
<dbReference type="SUPFAM" id="SSF141868">
    <property type="entry name" value="EAL domain-like"/>
    <property type="match status" value="1"/>
</dbReference>
<dbReference type="CDD" id="cd00130">
    <property type="entry name" value="PAS"/>
    <property type="match status" value="1"/>
</dbReference>
<feature type="region of interest" description="Disordered" evidence="1">
    <location>
        <begin position="932"/>
        <end position="951"/>
    </location>
</feature>
<dbReference type="SUPFAM" id="SSF55073">
    <property type="entry name" value="Nucleotide cyclase"/>
    <property type="match status" value="1"/>
</dbReference>
<sequence>MTHPPAPLTDPGDRLSVLLLRADHTVLAASTGLTDLLGLPLPTGEHLPPGLLDLPSGAALPPQVTLRGPLSTVACRTVPLGGPDEAALLLAEHDLAATILDPLPLDVAVLDDQGRYVYVNPAAVQSADVRRTIIGLTDREYVTRRGHPPERAEIREHHFAQARGSGECVSFTETFSTPTGPITLHRTYVPLRSPEGTLRLMIGFGEDQTQDRSHAEQMNLLRTMVDTSVDPLLVLDARPGEQHLRVVYGNPAMLDLLRHHGMEQLPDLPMPQWPMAEGNTVNILALLAQLTGLPVGSSYRDTLFLPDAQQWLEVHVNGILDADTCTHWAISLRDVTAQRQGELQQERVTRAHRLALTGAALPETLSLLLQGVDRFEIGWQLGLLIADTPLQTVGPLPAGLTLAAQHLDGDLLRQHWHVLDPEREGLPQTCPDLERSPSPLHAALRGAVRALIEIPLYGRDGQLLGSLLAAHATPHAWTADLPATLRHLEPSAAMLLEQHLNQARLQRLAYHDPLTDLLSRAALSERAAAQLTAGEPLALGLLDLERFRFLNDGFGHAVGDQLLRELAARLTTLAARHDLRGVARMGGDEFGLLVHPNQIDALSTDLRALFDEPFEVRGTPLLLEGSLGWSVAPATAHDAQTLLQQADAALYGAKRAQQFSQIYAPAPPARIPSVTMESALRQSLRDRHFRLVYQPQVHLATGQLVGAEALLRWTHPTLGPVTPDQFIPVAELAGLMPRLGEWVLRTACQEVTRFSNPHLSVSVNVSSRQLSDPTFSDRVRQALADSGLHPQRLVLEVTESGLIDNPTRVHEVLQNLRDLGVRVSMDDFGTGYASLFSLRSLPVDELKIDRAFVRDLGQDTQAARESQAIVMASVLMARALDIELLAEGVETTEQERALREAGCDLGQGWLYARALDPDDFDTFEQTWPARLLGERPGATPATAPASGTLRD</sequence>
<dbReference type="InterPro" id="IPR029787">
    <property type="entry name" value="Nucleotide_cyclase"/>
</dbReference>
<proteinExistence type="predicted"/>
<dbReference type="PANTHER" id="PTHR44757">
    <property type="entry name" value="DIGUANYLATE CYCLASE DGCP"/>
    <property type="match status" value="1"/>
</dbReference>